<protein>
    <recommendedName>
        <fullName evidence="3">CxC2-like cysteine cluster KDZ transposase-associated domain-containing protein</fullName>
    </recommendedName>
</protein>
<feature type="region of interest" description="Disordered" evidence="2">
    <location>
        <begin position="533"/>
        <end position="561"/>
    </location>
</feature>
<dbReference type="InterPro" id="IPR041457">
    <property type="entry name" value="CxC2_KDZ-assoc"/>
</dbReference>
<feature type="region of interest" description="Disordered" evidence="2">
    <location>
        <begin position="216"/>
        <end position="245"/>
    </location>
</feature>
<feature type="domain" description="CxC2-like cysteine cluster KDZ transposase-associated" evidence="3">
    <location>
        <begin position="280"/>
        <end position="344"/>
    </location>
</feature>
<accession>A0A8H7CGT8</accession>
<name>A0A8H7CGT8_9AGAR</name>
<dbReference type="AlphaFoldDB" id="A0A8H7CGT8"/>
<keyword evidence="1" id="KW-0175">Coiled coil</keyword>
<evidence type="ECO:0000313" key="5">
    <source>
        <dbReference type="Proteomes" id="UP000623467"/>
    </source>
</evidence>
<dbReference type="OrthoDB" id="3259803at2759"/>
<feature type="compositionally biased region" description="Basic and acidic residues" evidence="2">
    <location>
        <begin position="225"/>
        <end position="242"/>
    </location>
</feature>
<dbReference type="Pfam" id="PF18758">
    <property type="entry name" value="KDZ"/>
    <property type="match status" value="1"/>
</dbReference>
<comment type="caution">
    <text evidence="4">The sequence shown here is derived from an EMBL/GenBank/DDBJ whole genome shotgun (WGS) entry which is preliminary data.</text>
</comment>
<dbReference type="PANTHER" id="PTHR33096:SF1">
    <property type="entry name" value="CXC1-LIKE CYSTEINE CLUSTER ASSOCIATED WITH KDZ TRANSPOSASES DOMAIN-CONTAINING PROTEIN"/>
    <property type="match status" value="1"/>
</dbReference>
<organism evidence="4 5">
    <name type="scientific">Mycena sanguinolenta</name>
    <dbReference type="NCBI Taxonomy" id="230812"/>
    <lineage>
        <taxon>Eukaryota</taxon>
        <taxon>Fungi</taxon>
        <taxon>Dikarya</taxon>
        <taxon>Basidiomycota</taxon>
        <taxon>Agaricomycotina</taxon>
        <taxon>Agaricomycetes</taxon>
        <taxon>Agaricomycetidae</taxon>
        <taxon>Agaricales</taxon>
        <taxon>Marasmiineae</taxon>
        <taxon>Mycenaceae</taxon>
        <taxon>Mycena</taxon>
    </lineage>
</organism>
<evidence type="ECO:0000313" key="4">
    <source>
        <dbReference type="EMBL" id="KAF7334903.1"/>
    </source>
</evidence>
<feature type="compositionally biased region" description="Basic and acidic residues" evidence="2">
    <location>
        <begin position="1085"/>
        <end position="1099"/>
    </location>
</feature>
<evidence type="ECO:0000256" key="1">
    <source>
        <dbReference type="SAM" id="Coils"/>
    </source>
</evidence>
<dbReference type="InterPro" id="IPR040521">
    <property type="entry name" value="KDZ"/>
</dbReference>
<evidence type="ECO:0000259" key="3">
    <source>
        <dbReference type="Pfam" id="PF18803"/>
    </source>
</evidence>
<feature type="region of interest" description="Disordered" evidence="2">
    <location>
        <begin position="410"/>
        <end position="471"/>
    </location>
</feature>
<evidence type="ECO:0000256" key="2">
    <source>
        <dbReference type="SAM" id="MobiDB-lite"/>
    </source>
</evidence>
<keyword evidence="5" id="KW-1185">Reference proteome</keyword>
<feature type="region of interest" description="Disordered" evidence="2">
    <location>
        <begin position="1085"/>
        <end position="1105"/>
    </location>
</feature>
<feature type="region of interest" description="Disordered" evidence="2">
    <location>
        <begin position="31"/>
        <end position="78"/>
    </location>
</feature>
<dbReference type="Pfam" id="PF18803">
    <property type="entry name" value="CxC2"/>
    <property type="match status" value="1"/>
</dbReference>
<feature type="compositionally biased region" description="Polar residues" evidence="2">
    <location>
        <begin position="40"/>
        <end position="50"/>
    </location>
</feature>
<dbReference type="PANTHER" id="PTHR33096">
    <property type="entry name" value="CXC2 DOMAIN-CONTAINING PROTEIN"/>
    <property type="match status" value="1"/>
</dbReference>
<reference evidence="4" key="1">
    <citation type="submission" date="2020-05" db="EMBL/GenBank/DDBJ databases">
        <title>Mycena genomes resolve the evolution of fungal bioluminescence.</title>
        <authorList>
            <person name="Tsai I.J."/>
        </authorList>
    </citation>
    <scope>NUCLEOTIDE SEQUENCE</scope>
    <source>
        <strain evidence="4">160909Yilan</strain>
    </source>
</reference>
<feature type="region of interest" description="Disordered" evidence="2">
    <location>
        <begin position="498"/>
        <end position="517"/>
    </location>
</feature>
<proteinExistence type="predicted"/>
<dbReference type="EMBL" id="JACAZH010000043">
    <property type="protein sequence ID" value="KAF7334903.1"/>
    <property type="molecule type" value="Genomic_DNA"/>
</dbReference>
<gene>
    <name evidence="4" type="ORF">MSAN_02360300</name>
</gene>
<feature type="coiled-coil region" evidence="1">
    <location>
        <begin position="814"/>
        <end position="863"/>
    </location>
</feature>
<feature type="region of interest" description="Disordered" evidence="2">
    <location>
        <begin position="128"/>
        <end position="157"/>
    </location>
</feature>
<dbReference type="Proteomes" id="UP000623467">
    <property type="component" value="Unassembled WGS sequence"/>
</dbReference>
<sequence>MSGIRTSSRSHFKIENSDTLYCCSSMLPEDDPNLRHTGAQVPTGTVTKSGDNLPGDNQRGASRSPRVRRQPGTSQQVIHSTDVAVPVQPTTPQIPITWADLECRACNPDVAEIRAAWERFFRSMAYGKPTKSEKNKAKRKEQPTVVDGPQNAHYLKKHKTGEEPVAYLPRRRTLIEKSGPSLVQELPPIASFAEDSYITHNVAAASSDFDFEDDEAFSTYSSPQKGRESPTKKRHQANRENQNKTWQHEVIPALVPVFVKLWHRTRGLRDTDALRPPGRSACACGLTTLCKISVVQFTAISDVEIDVCNCAPAAEQLLDAGLFPSAPRRPTFAADIRVLEFARNLFGRIAPNNTAWTATLESFLRDLGFSLDNEGSMRRMFVSSLEWYTHLRNQVKCHFDNIIEDTRRSYLGQDTEDRDATPTPTPGTPAPQPVDEDSSRDSSSSPPPASRSGGKKRARETTPPSGKSRCPACFGALVRDGSVKMDIHCCMDTCFNQKRDSDSGTTDPPKFHPESHFIPESISAQMEEYVDSVRNTKPSKKCRKAADATEGDQDEDDHYEHEKLKLPRSVLDVCEVSFKAADENRQKASSQFYDDTSLMALLCRHDRVLWLVNMDSAGEKQFNVWLLLETLMQHLPLDVLVGVLYDITCQAERSARKWGFMARFIERLRFAVSVFHAFGHDWPCQVIYHPLKCEGFGFSNREGCERFWHSISHLIAHLRISGYHHCIYTLDSQVKQVDEANLFKLAEWNHCRTLFSQNKREEAERDLKKCGLSSEYLKDQWKAQVKAQTKPVPRRSKTQSAKAVATVIALRNAVEIEKAEVDSCKQALEEADEEDENAVEDAKQALEDARATWKKTRDRLRCRKEALGLDEKTEVKKQTKTKYFQLRYDARAKKIRLRNLLRARKFEWDRVERTSRRHRASDQKLRAHIEAAVKRRQPKISNLVRKYNKLCDAMGHEIRTRKAPRSAIAPDRIDPKKVYALDVDDSIWQDVGLEDDDDRAEPPPLDRADEEDAMLAKERRSMRVWFIEEWNVVNMAMADAANEQDRYQFHLRQERLVRLCATWRAFIHDEPGDAPWGPLRQELDDAKAEARTAGRGEDKYFEDEDCEVVDTVENADVYRGTNNSSGSDED</sequence>
<feature type="compositionally biased region" description="Pro residues" evidence="2">
    <location>
        <begin position="423"/>
        <end position="432"/>
    </location>
</feature>